<comment type="caution">
    <text evidence="1">The sequence shown here is derived from an EMBL/GenBank/DDBJ whole genome shotgun (WGS) entry which is preliminary data.</text>
</comment>
<dbReference type="AlphaFoldDB" id="A0A840UZB6"/>
<proteinExistence type="predicted"/>
<sequence>MTLMIAIGVAYFIGFMTALLLPRISSGQPPQED</sequence>
<evidence type="ECO:0000313" key="1">
    <source>
        <dbReference type="EMBL" id="MBB5351085.1"/>
    </source>
</evidence>
<organism evidence="1 2">
    <name type="scientific">Haloferula luteola</name>
    <dbReference type="NCBI Taxonomy" id="595692"/>
    <lineage>
        <taxon>Bacteria</taxon>
        <taxon>Pseudomonadati</taxon>
        <taxon>Verrucomicrobiota</taxon>
        <taxon>Verrucomicrobiia</taxon>
        <taxon>Verrucomicrobiales</taxon>
        <taxon>Verrucomicrobiaceae</taxon>
        <taxon>Haloferula</taxon>
    </lineage>
</organism>
<protein>
    <submittedName>
        <fullName evidence="1">Uncharacterized protein</fullName>
    </submittedName>
</protein>
<name>A0A840UZB6_9BACT</name>
<dbReference type="Proteomes" id="UP000557717">
    <property type="component" value="Unassembled WGS sequence"/>
</dbReference>
<dbReference type="EMBL" id="JACHFD010000005">
    <property type="protein sequence ID" value="MBB5351085.1"/>
    <property type="molecule type" value="Genomic_DNA"/>
</dbReference>
<gene>
    <name evidence="1" type="ORF">HNR46_001319</name>
</gene>
<accession>A0A840UZB6</accession>
<evidence type="ECO:0000313" key="2">
    <source>
        <dbReference type="Proteomes" id="UP000557717"/>
    </source>
</evidence>
<keyword evidence="2" id="KW-1185">Reference proteome</keyword>
<reference evidence="1 2" key="1">
    <citation type="submission" date="2020-08" db="EMBL/GenBank/DDBJ databases">
        <title>Genomic Encyclopedia of Type Strains, Phase IV (KMG-IV): sequencing the most valuable type-strain genomes for metagenomic binning, comparative biology and taxonomic classification.</title>
        <authorList>
            <person name="Goeker M."/>
        </authorList>
    </citation>
    <scope>NUCLEOTIDE SEQUENCE [LARGE SCALE GENOMIC DNA]</scope>
    <source>
        <strain evidence="1 2">YC6886</strain>
    </source>
</reference>